<dbReference type="Proteomes" id="UP000537141">
    <property type="component" value="Unassembled WGS sequence"/>
</dbReference>
<dbReference type="CDD" id="cd20736">
    <property type="entry name" value="PoNe_Nuclease"/>
    <property type="match status" value="1"/>
</dbReference>
<dbReference type="RefSeq" id="WP_184424525.1">
    <property type="nucleotide sequence ID" value="NZ_AP027362.1"/>
</dbReference>
<dbReference type="Pfam" id="PF02021">
    <property type="entry name" value="UPF0102"/>
    <property type="match status" value="1"/>
</dbReference>
<dbReference type="PANTHER" id="PTHR34039:SF1">
    <property type="entry name" value="UPF0102 PROTEIN YRAN"/>
    <property type="match status" value="1"/>
</dbReference>
<keyword evidence="4" id="KW-0378">Hydrolase</keyword>
<accession>A0A7X0TU45</accession>
<dbReference type="EMBL" id="JACHHU010000018">
    <property type="protein sequence ID" value="MBB6543749.1"/>
    <property type="molecule type" value="Genomic_DNA"/>
</dbReference>
<evidence type="ECO:0000256" key="3">
    <source>
        <dbReference type="SAM" id="MobiDB-lite"/>
    </source>
</evidence>
<keyword evidence="5" id="KW-1185">Reference proteome</keyword>
<evidence type="ECO:0000256" key="1">
    <source>
        <dbReference type="ARBA" id="ARBA00006738"/>
    </source>
</evidence>
<dbReference type="GO" id="GO:0004519">
    <property type="term" value="F:endonuclease activity"/>
    <property type="evidence" value="ECO:0007669"/>
    <property type="project" value="UniProtKB-KW"/>
</dbReference>
<feature type="compositionally biased region" description="Polar residues" evidence="3">
    <location>
        <begin position="11"/>
        <end position="21"/>
    </location>
</feature>
<dbReference type="InterPro" id="IPR003509">
    <property type="entry name" value="UPF0102_YraN-like"/>
</dbReference>
<keyword evidence="4" id="KW-0255">Endonuclease</keyword>
<dbReference type="NCBIfam" id="TIGR00252">
    <property type="entry name" value="YraN family protein"/>
    <property type="match status" value="1"/>
</dbReference>
<dbReference type="NCBIfam" id="NF009150">
    <property type="entry name" value="PRK12497.1-3"/>
    <property type="match status" value="1"/>
</dbReference>
<dbReference type="InterPro" id="IPR011335">
    <property type="entry name" value="Restrct_endonuc-II-like"/>
</dbReference>
<dbReference type="AlphaFoldDB" id="A0A7X0TU45"/>
<evidence type="ECO:0000313" key="4">
    <source>
        <dbReference type="EMBL" id="MBB6543749.1"/>
    </source>
</evidence>
<organism evidence="4 5">
    <name type="scientific">Thalassotalea piscium</name>
    <dbReference type="NCBI Taxonomy" id="1230533"/>
    <lineage>
        <taxon>Bacteria</taxon>
        <taxon>Pseudomonadati</taxon>
        <taxon>Pseudomonadota</taxon>
        <taxon>Gammaproteobacteria</taxon>
        <taxon>Alteromonadales</taxon>
        <taxon>Colwelliaceae</taxon>
        <taxon>Thalassotalea</taxon>
    </lineage>
</organism>
<protein>
    <recommendedName>
        <fullName evidence="2">UPF0102 protein HNQ55_002270</fullName>
    </recommendedName>
</protein>
<evidence type="ECO:0000256" key="2">
    <source>
        <dbReference type="HAMAP-Rule" id="MF_00048"/>
    </source>
</evidence>
<dbReference type="SUPFAM" id="SSF52980">
    <property type="entry name" value="Restriction endonuclease-like"/>
    <property type="match status" value="1"/>
</dbReference>
<keyword evidence="4" id="KW-0540">Nuclease</keyword>
<dbReference type="HAMAP" id="MF_00048">
    <property type="entry name" value="UPF0102"/>
    <property type="match status" value="1"/>
</dbReference>
<proteinExistence type="inferred from homology"/>
<sequence length="137" mass="15929">MIRQKKLRWTASKSSQKSNSLGQLAEQHAREYLQSQGLTFLEQNYHSRWGEIDLVMKDCEVLTFIEVKYRKNKIFGGAISAVSRPKQQKIMKTAAIYLQQHGLNEYNTDYRFDVVAIEGNTDTITQPQINWLKNAFN</sequence>
<comment type="caution">
    <text evidence="4">The sequence shown here is derived from an EMBL/GenBank/DDBJ whole genome shotgun (WGS) entry which is preliminary data.</text>
</comment>
<feature type="region of interest" description="Disordered" evidence="3">
    <location>
        <begin position="1"/>
        <end position="21"/>
    </location>
</feature>
<dbReference type="InterPro" id="IPR011856">
    <property type="entry name" value="tRNA_endonuc-like_dom_sf"/>
</dbReference>
<dbReference type="Gene3D" id="3.40.1350.10">
    <property type="match status" value="1"/>
</dbReference>
<evidence type="ECO:0000313" key="5">
    <source>
        <dbReference type="Proteomes" id="UP000537141"/>
    </source>
</evidence>
<comment type="similarity">
    <text evidence="1 2">Belongs to the UPF0102 family.</text>
</comment>
<name>A0A7X0TU45_9GAMM</name>
<reference evidence="4 5" key="1">
    <citation type="submission" date="2020-08" db="EMBL/GenBank/DDBJ databases">
        <title>Genomic Encyclopedia of Type Strains, Phase IV (KMG-IV): sequencing the most valuable type-strain genomes for metagenomic binning, comparative biology and taxonomic classification.</title>
        <authorList>
            <person name="Goeker M."/>
        </authorList>
    </citation>
    <scope>NUCLEOTIDE SEQUENCE [LARGE SCALE GENOMIC DNA]</scope>
    <source>
        <strain evidence="4 5">DSM 26287</strain>
    </source>
</reference>
<dbReference type="GO" id="GO:0003676">
    <property type="term" value="F:nucleic acid binding"/>
    <property type="evidence" value="ECO:0007669"/>
    <property type="project" value="InterPro"/>
</dbReference>
<dbReference type="PANTHER" id="PTHR34039">
    <property type="entry name" value="UPF0102 PROTEIN YRAN"/>
    <property type="match status" value="1"/>
</dbReference>
<gene>
    <name evidence="4" type="ORF">HNQ55_002270</name>
</gene>